<keyword evidence="3" id="KW-1185">Reference proteome</keyword>
<dbReference type="HOGENOM" id="CLU_1240060_0_0_1"/>
<dbReference type="AlphaFoldDB" id="A0A066WXF9"/>
<evidence type="ECO:0000313" key="2">
    <source>
        <dbReference type="EMBL" id="KDN61387.1"/>
    </source>
</evidence>
<proteinExistence type="predicted"/>
<accession>A0A066WXF9</accession>
<evidence type="ECO:0000313" key="3">
    <source>
        <dbReference type="Proteomes" id="UP000027238"/>
    </source>
</evidence>
<feature type="compositionally biased region" description="Polar residues" evidence="1">
    <location>
        <begin position="211"/>
        <end position="223"/>
    </location>
</feature>
<dbReference type="Proteomes" id="UP000027238">
    <property type="component" value="Unassembled WGS sequence"/>
</dbReference>
<reference evidence="3" key="1">
    <citation type="journal article" date="2014" name="Genome Announc.">
        <title>Draft genome sequence of Colletotrichum sublineola, a destructive pathogen of cultivated sorghum.</title>
        <authorList>
            <person name="Baroncelli R."/>
            <person name="Sanz-Martin J.M."/>
            <person name="Rech G.E."/>
            <person name="Sukno S.A."/>
            <person name="Thon M.R."/>
        </authorList>
    </citation>
    <scope>NUCLEOTIDE SEQUENCE [LARGE SCALE GENOMIC DNA]</scope>
    <source>
        <strain evidence="3">TX430BB</strain>
    </source>
</reference>
<name>A0A066WXF9_COLSU</name>
<sequence>MKIVQRSFLLASSLGQPNAQGPFLDLSQAGLAARYMPRQHRIAVRSSRQIPTSQPARQRLSASVRLPISGLVSCSQHRRNWRCAPTLHYTTLRPLQAQPFIWPHLQPSGHTAAPKSRPPPSLTVYVNMDELFDLGGSGISDKRARASPTRFLFRCFPKARNCPALIKTTACALQPGPAIPVHSNFAVFHFSRVPGSSARAVGCPDSRDSSHPTAESLSMCSST</sequence>
<comment type="caution">
    <text evidence="2">The sequence shown here is derived from an EMBL/GenBank/DDBJ whole genome shotgun (WGS) entry which is preliminary data.</text>
</comment>
<feature type="region of interest" description="Disordered" evidence="1">
    <location>
        <begin position="200"/>
        <end position="223"/>
    </location>
</feature>
<dbReference type="EMBL" id="JMSE01001416">
    <property type="protein sequence ID" value="KDN61387.1"/>
    <property type="molecule type" value="Genomic_DNA"/>
</dbReference>
<gene>
    <name evidence="2" type="ORF">CSUB01_06977</name>
</gene>
<organism evidence="2 3">
    <name type="scientific">Colletotrichum sublineola</name>
    <name type="common">Sorghum anthracnose fungus</name>
    <dbReference type="NCBI Taxonomy" id="1173701"/>
    <lineage>
        <taxon>Eukaryota</taxon>
        <taxon>Fungi</taxon>
        <taxon>Dikarya</taxon>
        <taxon>Ascomycota</taxon>
        <taxon>Pezizomycotina</taxon>
        <taxon>Sordariomycetes</taxon>
        <taxon>Hypocreomycetidae</taxon>
        <taxon>Glomerellales</taxon>
        <taxon>Glomerellaceae</taxon>
        <taxon>Colletotrichum</taxon>
        <taxon>Colletotrichum graminicola species complex</taxon>
    </lineage>
</organism>
<protein>
    <submittedName>
        <fullName evidence="2">Uncharacterized protein</fullName>
    </submittedName>
</protein>
<evidence type="ECO:0000256" key="1">
    <source>
        <dbReference type="SAM" id="MobiDB-lite"/>
    </source>
</evidence>